<accession>A0AAV7DYQ7</accession>
<keyword evidence="4" id="KW-1185">Reference proteome</keyword>
<dbReference type="PANTHER" id="PTHR47297">
    <property type="match status" value="1"/>
</dbReference>
<sequence length="337" mass="37062">MVSPQIIDMLKDELPFDGDEELVLSGELKVGLVLVDIVNGFCTVGAGNLAPTEPNKQISLMIEESVKLAKVFSERNWPIFAFLDTHYPDKPESPYPPHCIIGSGEENLVPALEWLEKDPNATCKRKDCINGLIGSINEDGSNTFINWVEAKKIQLILVVGICTDICVLDFVSTAVSARNHGLVHPLEEVVVYSQGCATYDLPVHVARTMKGAVAHPQELMHHIGLYIAKGRGARIAWRKTIMNLSSREIYVEIQKAICSLGMSAPARIVMRVSMRTAPSKRKGLGPRSVMNDIQLVKGIQSIARINIKAGQTPTVLATVVSGNLVTYYRELRKTSFT</sequence>
<dbReference type="Proteomes" id="UP000825729">
    <property type="component" value="Unassembled WGS sequence"/>
</dbReference>
<evidence type="ECO:0000259" key="2">
    <source>
        <dbReference type="Pfam" id="PF00857"/>
    </source>
</evidence>
<dbReference type="InterPro" id="IPR036380">
    <property type="entry name" value="Isochorismatase-like_sf"/>
</dbReference>
<evidence type="ECO:0000256" key="1">
    <source>
        <dbReference type="ARBA" id="ARBA00006336"/>
    </source>
</evidence>
<organism evidence="3 4">
    <name type="scientific">Aristolochia fimbriata</name>
    <name type="common">White veined hardy Dutchman's pipe vine</name>
    <dbReference type="NCBI Taxonomy" id="158543"/>
    <lineage>
        <taxon>Eukaryota</taxon>
        <taxon>Viridiplantae</taxon>
        <taxon>Streptophyta</taxon>
        <taxon>Embryophyta</taxon>
        <taxon>Tracheophyta</taxon>
        <taxon>Spermatophyta</taxon>
        <taxon>Magnoliopsida</taxon>
        <taxon>Magnoliidae</taxon>
        <taxon>Piperales</taxon>
        <taxon>Aristolochiaceae</taxon>
        <taxon>Aristolochia</taxon>
    </lineage>
</organism>
<name>A0AAV7DYQ7_ARIFI</name>
<comment type="similarity">
    <text evidence="1">Belongs to the isochorismatase family.</text>
</comment>
<dbReference type="Pfam" id="PF00857">
    <property type="entry name" value="Isochorismatase"/>
    <property type="match status" value="1"/>
</dbReference>
<dbReference type="GO" id="GO:0008936">
    <property type="term" value="F:nicotinamidase activity"/>
    <property type="evidence" value="ECO:0007669"/>
    <property type="project" value="InterPro"/>
</dbReference>
<dbReference type="GO" id="GO:0019365">
    <property type="term" value="P:pyridine nucleotide salvage"/>
    <property type="evidence" value="ECO:0007669"/>
    <property type="project" value="InterPro"/>
</dbReference>
<dbReference type="PANTHER" id="PTHR47297:SF2">
    <property type="entry name" value="OS02G0606800 PROTEIN"/>
    <property type="match status" value="1"/>
</dbReference>
<protein>
    <recommendedName>
        <fullName evidence="2">Isochorismatase-like domain-containing protein</fullName>
    </recommendedName>
</protein>
<reference evidence="3 4" key="1">
    <citation type="submission" date="2021-07" db="EMBL/GenBank/DDBJ databases">
        <title>The Aristolochia fimbriata genome: insights into angiosperm evolution, floral development and chemical biosynthesis.</title>
        <authorList>
            <person name="Jiao Y."/>
        </authorList>
    </citation>
    <scope>NUCLEOTIDE SEQUENCE [LARGE SCALE GENOMIC DNA]</scope>
    <source>
        <strain evidence="3">IBCAS-2021</strain>
        <tissue evidence="3">Leaf</tissue>
    </source>
</reference>
<dbReference type="InterPro" id="IPR000868">
    <property type="entry name" value="Isochorismatase-like_dom"/>
</dbReference>
<dbReference type="InterPro" id="IPR044717">
    <property type="entry name" value="NIC1"/>
</dbReference>
<dbReference type="EMBL" id="JAINDJ010000008">
    <property type="protein sequence ID" value="KAG9440696.1"/>
    <property type="molecule type" value="Genomic_DNA"/>
</dbReference>
<proteinExistence type="inferred from homology"/>
<evidence type="ECO:0000313" key="4">
    <source>
        <dbReference type="Proteomes" id="UP000825729"/>
    </source>
</evidence>
<dbReference type="SUPFAM" id="SSF52499">
    <property type="entry name" value="Isochorismatase-like hydrolases"/>
    <property type="match status" value="1"/>
</dbReference>
<evidence type="ECO:0000313" key="3">
    <source>
        <dbReference type="EMBL" id="KAG9440696.1"/>
    </source>
</evidence>
<comment type="caution">
    <text evidence="3">The sequence shown here is derived from an EMBL/GenBank/DDBJ whole genome shotgun (WGS) entry which is preliminary data.</text>
</comment>
<dbReference type="AlphaFoldDB" id="A0AAV7DYQ7"/>
<feature type="domain" description="Isochorismatase-like" evidence="2">
    <location>
        <begin position="32"/>
        <end position="205"/>
    </location>
</feature>
<dbReference type="Gene3D" id="3.40.50.850">
    <property type="entry name" value="Isochorismatase-like"/>
    <property type="match status" value="1"/>
</dbReference>
<gene>
    <name evidence="3" type="ORF">H6P81_020861</name>
</gene>
<dbReference type="CDD" id="cd00431">
    <property type="entry name" value="cysteine_hydrolases"/>
    <property type="match status" value="1"/>
</dbReference>